<evidence type="ECO:0000256" key="1">
    <source>
        <dbReference type="SAM" id="MobiDB-lite"/>
    </source>
</evidence>
<protein>
    <recommendedName>
        <fullName evidence="4">VWFA domain-containing protein</fullName>
    </recommendedName>
</protein>
<dbReference type="AlphaFoldDB" id="A0A8H3J3P4"/>
<name>A0A8H3J3P4_9LECA</name>
<dbReference type="EMBL" id="CAJPDT010000127">
    <property type="protein sequence ID" value="CAF9940151.1"/>
    <property type="molecule type" value="Genomic_DNA"/>
</dbReference>
<dbReference type="PANTHER" id="PTHR34706">
    <property type="entry name" value="SLR1338 PROTEIN"/>
    <property type="match status" value="1"/>
</dbReference>
<feature type="compositionally biased region" description="Basic and acidic residues" evidence="1">
    <location>
        <begin position="189"/>
        <end position="205"/>
    </location>
</feature>
<evidence type="ECO:0000313" key="2">
    <source>
        <dbReference type="EMBL" id="CAF9940151.1"/>
    </source>
</evidence>
<evidence type="ECO:0000313" key="3">
    <source>
        <dbReference type="Proteomes" id="UP000664534"/>
    </source>
</evidence>
<dbReference type="OrthoDB" id="2142040at2759"/>
<keyword evidence="3" id="KW-1185">Reference proteome</keyword>
<evidence type="ECO:0008006" key="4">
    <source>
        <dbReference type="Google" id="ProtNLM"/>
    </source>
</evidence>
<accession>A0A8H3J3P4</accession>
<comment type="caution">
    <text evidence="2">The sequence shown here is derived from an EMBL/GenBank/DDBJ whole genome shotgun (WGS) entry which is preliminary data.</text>
</comment>
<reference evidence="2" key="1">
    <citation type="submission" date="2021-03" db="EMBL/GenBank/DDBJ databases">
        <authorList>
            <person name="Tagirdzhanova G."/>
        </authorList>
    </citation>
    <scope>NUCLEOTIDE SEQUENCE</scope>
</reference>
<dbReference type="Proteomes" id="UP000664534">
    <property type="component" value="Unassembled WGS sequence"/>
</dbReference>
<proteinExistence type="predicted"/>
<sequence length="228" mass="26237">MLADYNTMFLVEHSPPMRGDKSELVQKIHQGIELKNDTPIRDWLSRHLRDLIQKFKAANHSADLRYYNIIVLTDGIPNPECKDEGDRFDQEDADENRVAFKLIRKRIVEVAKTLDKEYEPGEIGIHFCQIGNDHDALAFLNTSRIDSKADTSLAMMEMFDTIKCRYELDLTEAYYKRLFLGAVDREPDHERTKAHHLPTDGHDDTPGLPYRTQAEQSSDDTIVASSSR</sequence>
<feature type="region of interest" description="Disordered" evidence="1">
    <location>
        <begin position="189"/>
        <end position="228"/>
    </location>
</feature>
<gene>
    <name evidence="2" type="ORF">IMSHALPRED_001771</name>
</gene>
<dbReference type="PANTHER" id="PTHR34706:SF1">
    <property type="entry name" value="VWFA DOMAIN-CONTAINING PROTEIN"/>
    <property type="match status" value="1"/>
</dbReference>
<feature type="compositionally biased region" description="Polar residues" evidence="1">
    <location>
        <begin position="213"/>
        <end position="228"/>
    </location>
</feature>
<organism evidence="2 3">
    <name type="scientific">Imshaugia aleurites</name>
    <dbReference type="NCBI Taxonomy" id="172621"/>
    <lineage>
        <taxon>Eukaryota</taxon>
        <taxon>Fungi</taxon>
        <taxon>Dikarya</taxon>
        <taxon>Ascomycota</taxon>
        <taxon>Pezizomycotina</taxon>
        <taxon>Lecanoromycetes</taxon>
        <taxon>OSLEUM clade</taxon>
        <taxon>Lecanoromycetidae</taxon>
        <taxon>Lecanorales</taxon>
        <taxon>Lecanorineae</taxon>
        <taxon>Parmeliaceae</taxon>
        <taxon>Imshaugia</taxon>
    </lineage>
</organism>